<reference evidence="2 3" key="1">
    <citation type="submission" date="2021-08" db="EMBL/GenBank/DDBJ databases">
        <title>Culture and genomic analysis of Symbiopectobacterium purcellii sp. nov. gen. nov., isolated from the leafhopper Empoasca decipiens.</title>
        <authorList>
            <person name="Nadal-Jimenez P."/>
            <person name="Siozios S."/>
            <person name="Halliday N."/>
            <person name="Camara M."/>
            <person name="Hurst G.D.D."/>
        </authorList>
    </citation>
    <scope>NUCLEOTIDE SEQUENCE [LARGE SCALE GENOMIC DNA]</scope>
    <source>
        <strain evidence="2 3">SyEd1</strain>
    </source>
</reference>
<evidence type="ECO:0000256" key="1">
    <source>
        <dbReference type="SAM" id="Phobius"/>
    </source>
</evidence>
<keyword evidence="3" id="KW-1185">Reference proteome</keyword>
<keyword evidence="1" id="KW-0472">Membrane</keyword>
<dbReference type="Pfam" id="PF09583">
    <property type="entry name" value="Phageshock_PspG"/>
    <property type="match status" value="1"/>
</dbReference>
<organism evidence="2 3">
    <name type="scientific">Symbiopectobacterium purcellii</name>
    <dbReference type="NCBI Taxonomy" id="2871826"/>
    <lineage>
        <taxon>Bacteria</taxon>
        <taxon>Pseudomonadati</taxon>
        <taxon>Pseudomonadota</taxon>
        <taxon>Gammaproteobacteria</taxon>
        <taxon>Enterobacterales</taxon>
        <taxon>Enterobacteriaceae</taxon>
    </lineage>
</organism>
<feature type="transmembrane region" description="Helical" evidence="1">
    <location>
        <begin position="40"/>
        <end position="60"/>
    </location>
</feature>
<evidence type="ECO:0000313" key="3">
    <source>
        <dbReference type="Proteomes" id="UP000825886"/>
    </source>
</evidence>
<dbReference type="NCBIfam" id="TIGR02975">
    <property type="entry name" value="phageshock_pspG"/>
    <property type="match status" value="1"/>
</dbReference>
<dbReference type="Proteomes" id="UP000825886">
    <property type="component" value="Chromosome"/>
</dbReference>
<keyword evidence="1" id="KW-0812">Transmembrane</keyword>
<dbReference type="InterPro" id="IPR014318">
    <property type="entry name" value="Phageshock_PspG"/>
</dbReference>
<protein>
    <submittedName>
        <fullName evidence="2">Envelope stress response protein PspG</fullName>
    </submittedName>
</protein>
<sequence>MLEFLFVVGFFVMLMVTGISLIGVLGALVIAAVVMLVGGLIVTAIKVLPWLLLAVALLAAKTAARLPLMPCVVTAAANTASEHHNPQ</sequence>
<keyword evidence="1" id="KW-1133">Transmembrane helix</keyword>
<accession>A0ABX9APU3</accession>
<proteinExistence type="predicted"/>
<dbReference type="RefSeq" id="WP_222158124.1">
    <property type="nucleotide sequence ID" value="NZ_CP081864.1"/>
</dbReference>
<gene>
    <name evidence="2" type="primary">pspG</name>
    <name evidence="2" type="ORF">K6K13_17555</name>
</gene>
<dbReference type="EMBL" id="CP081864">
    <property type="protein sequence ID" value="QZN95015.1"/>
    <property type="molecule type" value="Genomic_DNA"/>
</dbReference>
<name>A0ABX9APU3_9ENTR</name>
<feature type="transmembrane region" description="Helical" evidence="1">
    <location>
        <begin position="7"/>
        <end position="34"/>
    </location>
</feature>
<evidence type="ECO:0000313" key="2">
    <source>
        <dbReference type="EMBL" id="QZN95015.1"/>
    </source>
</evidence>